<name>E4TFF9_CALNY</name>
<protein>
    <submittedName>
        <fullName evidence="6">PhoH family protein</fullName>
    </submittedName>
</protein>
<dbReference type="PANTHER" id="PTHR30473:SF2">
    <property type="entry name" value="PIN DOMAIN-CONTAINING PROTEIN"/>
    <property type="match status" value="1"/>
</dbReference>
<keyword evidence="3" id="KW-0067">ATP-binding</keyword>
<dbReference type="Gene3D" id="3.40.50.1010">
    <property type="entry name" value="5'-nuclease"/>
    <property type="match status" value="1"/>
</dbReference>
<evidence type="ECO:0000256" key="3">
    <source>
        <dbReference type="ARBA" id="ARBA00022840"/>
    </source>
</evidence>
<dbReference type="RefSeq" id="WP_013451743.1">
    <property type="nucleotide sequence ID" value="NC_014758.1"/>
</dbReference>
<dbReference type="Proteomes" id="UP000007039">
    <property type="component" value="Chromosome"/>
</dbReference>
<evidence type="ECO:0000256" key="1">
    <source>
        <dbReference type="ARBA" id="ARBA00010393"/>
    </source>
</evidence>
<gene>
    <name evidence="6" type="ordered locus">Calni_1625</name>
</gene>
<proteinExistence type="inferred from homology"/>
<reference evidence="6 7" key="2">
    <citation type="journal article" date="2011" name="Stand. Genomic Sci.">
        <title>Complete genome sequence of Calditerrivibrio nitroreducens type strain (Yu37-1).</title>
        <authorList>
            <person name="Pitluck S."/>
            <person name="Sikorski J."/>
            <person name="Zeytun A."/>
            <person name="Lapidus A."/>
            <person name="Nolan M."/>
            <person name="Lucas S."/>
            <person name="Hammon N."/>
            <person name="Deshpande S."/>
            <person name="Cheng J.F."/>
            <person name="Tapia R."/>
            <person name="Han C."/>
            <person name="Goodwin L."/>
            <person name="Liolios K."/>
            <person name="Pagani I."/>
            <person name="Ivanova N."/>
            <person name="Mavromatis K."/>
            <person name="Pati A."/>
            <person name="Chen A."/>
            <person name="Palaniappan K."/>
            <person name="Hauser L."/>
            <person name="Chang Y.J."/>
            <person name="Jeffries C.D."/>
            <person name="Detter J.C."/>
            <person name="Brambilla E."/>
            <person name="Djao O.D."/>
            <person name="Rohde M."/>
            <person name="Spring S."/>
            <person name="Goker M."/>
            <person name="Woyke T."/>
            <person name="Bristow J."/>
            <person name="Eisen J.A."/>
            <person name="Markowitz V."/>
            <person name="Hugenholtz P."/>
            <person name="Kyrpides N.C."/>
            <person name="Klenk H.P."/>
            <person name="Land M."/>
        </authorList>
    </citation>
    <scope>NUCLEOTIDE SEQUENCE [LARGE SCALE GENOMIC DNA]</scope>
    <source>
        <strain evidence="7">DSM 19672 / NBRC 101217 / Yu37-1</strain>
    </source>
</reference>
<dbReference type="Pfam" id="PF13638">
    <property type="entry name" value="PIN_4"/>
    <property type="match status" value="1"/>
</dbReference>
<keyword evidence="7" id="KW-1185">Reference proteome</keyword>
<dbReference type="Pfam" id="PF02562">
    <property type="entry name" value="PhoH"/>
    <property type="match status" value="1"/>
</dbReference>
<keyword evidence="2" id="KW-0547">Nucleotide-binding</keyword>
<dbReference type="PANTHER" id="PTHR30473">
    <property type="entry name" value="PROTEIN PHOH"/>
    <property type="match status" value="1"/>
</dbReference>
<comment type="similarity">
    <text evidence="1">Belongs to the PhoH family.</text>
</comment>
<dbReference type="HOGENOM" id="CLU_022283_2_1_0"/>
<comment type="similarity">
    <text evidence="4">In the N-terminal section; belongs to the PINc/VapC protein family.</text>
</comment>
<dbReference type="CDD" id="cd09883">
    <property type="entry name" value="PIN_VapC_PhoHL-ATPase"/>
    <property type="match status" value="1"/>
</dbReference>
<dbReference type="InterPro" id="IPR003714">
    <property type="entry name" value="PhoH"/>
</dbReference>
<evidence type="ECO:0000259" key="5">
    <source>
        <dbReference type="SMART" id="SM00670"/>
    </source>
</evidence>
<feature type="domain" description="PIN" evidence="5">
    <location>
        <begin position="4"/>
        <end position="130"/>
    </location>
</feature>
<dbReference type="EMBL" id="CP002347">
    <property type="protein sequence ID" value="ADR19532.1"/>
    <property type="molecule type" value="Genomic_DNA"/>
</dbReference>
<sequence>MKKKFFILDTNVLLHSPNCLDTFQDNDIIIPAICLEELDRFKSFYDLKGFYAREFIRNFEKIRGYGDLISGIDLESGGRIYVRYLCKDVTLPVEFENNKADNIILKIVLQCIEEFGDNVILVSKDISLRIKASLLGIKSEDYYHDKSNYNLIVNNDILYVEDQLLDTLFENGFVKRDELCGYVQKNDTTMDGRYLLLKSNIYDRKSALVKYNFRDDSYVRFDVLDYPIGVIPTNYQQKIFLDALMDSDIKIIFAIGIAGTGKTLLSIAAGLTQVLNKRYKKLVISRSPVPMGRDLGYLPGDIQNKLDPWLKPIYDNLDLVLSNSGVKEGNGSKQDKFWSDITLDYLKSTNIIEVEGLTYIRGRTFHNSFIIIDESQNLTPHEVKTIITRVGKNSKIVLTGDIYQIDNPFVDERDNGLVYASERFQKAKSELAVTIIMTKCERSEVSKIAADIL</sequence>
<dbReference type="InterPro" id="IPR029060">
    <property type="entry name" value="PIN-like_dom_sf"/>
</dbReference>
<dbReference type="InterPro" id="IPR027417">
    <property type="entry name" value="P-loop_NTPase"/>
</dbReference>
<dbReference type="STRING" id="768670.Calni_1625"/>
<dbReference type="KEGG" id="cni:Calni_1625"/>
<dbReference type="FunFam" id="3.40.50.300:FF:000013">
    <property type="entry name" value="PhoH family ATPase"/>
    <property type="match status" value="1"/>
</dbReference>
<dbReference type="InterPro" id="IPR002716">
    <property type="entry name" value="PIN_dom"/>
</dbReference>
<dbReference type="eggNOG" id="COG1875">
    <property type="taxonomic scope" value="Bacteria"/>
</dbReference>
<dbReference type="Gene3D" id="3.40.50.300">
    <property type="entry name" value="P-loop containing nucleotide triphosphate hydrolases"/>
    <property type="match status" value="1"/>
</dbReference>
<dbReference type="InterPro" id="IPR051451">
    <property type="entry name" value="PhoH2-like"/>
</dbReference>
<evidence type="ECO:0000313" key="6">
    <source>
        <dbReference type="EMBL" id="ADR19532.1"/>
    </source>
</evidence>
<reference key="1">
    <citation type="submission" date="2010-11" db="EMBL/GenBank/DDBJ databases">
        <title>The complete genome of chromosome of Calditerrivibrio nitroreducens DSM 19672.</title>
        <authorList>
            <consortium name="US DOE Joint Genome Institute (JGI-PGF)"/>
            <person name="Lucas S."/>
            <person name="Copeland A."/>
            <person name="Lapidus A."/>
            <person name="Bruce D."/>
            <person name="Goodwin L."/>
            <person name="Pitluck S."/>
            <person name="Kyrpides N."/>
            <person name="Mavromatis K."/>
            <person name="Ivanova N."/>
            <person name="Mikhailova N."/>
            <person name="Zeytun A."/>
            <person name="Brettin T."/>
            <person name="Detter J.C."/>
            <person name="Tapia R."/>
            <person name="Han C."/>
            <person name="Land M."/>
            <person name="Hauser L."/>
            <person name="Markowitz V."/>
            <person name="Cheng J.-F."/>
            <person name="Hugenholtz P."/>
            <person name="Woyke T."/>
            <person name="Wu D."/>
            <person name="Spring S."/>
            <person name="Schroeder M."/>
            <person name="Brambilla E."/>
            <person name="Klenk H.-P."/>
            <person name="Eisen J.A."/>
        </authorList>
    </citation>
    <scope>NUCLEOTIDE SEQUENCE [LARGE SCALE GENOMIC DNA]</scope>
    <source>
        <strain>DSM 19672</strain>
    </source>
</reference>
<evidence type="ECO:0000256" key="4">
    <source>
        <dbReference type="ARBA" id="ARBA00046345"/>
    </source>
</evidence>
<dbReference type="SMART" id="SM00670">
    <property type="entry name" value="PINc"/>
    <property type="match status" value="1"/>
</dbReference>
<dbReference type="SUPFAM" id="SSF88723">
    <property type="entry name" value="PIN domain-like"/>
    <property type="match status" value="1"/>
</dbReference>
<dbReference type="SUPFAM" id="SSF52540">
    <property type="entry name" value="P-loop containing nucleoside triphosphate hydrolases"/>
    <property type="match status" value="1"/>
</dbReference>
<organism evidence="6 7">
    <name type="scientific">Calditerrivibrio nitroreducens (strain DSM 19672 / NBRC 101217 / Yu37-1)</name>
    <dbReference type="NCBI Taxonomy" id="768670"/>
    <lineage>
        <taxon>Bacteria</taxon>
        <taxon>Pseudomonadati</taxon>
        <taxon>Deferribacterota</taxon>
        <taxon>Deferribacteres</taxon>
        <taxon>Deferribacterales</taxon>
        <taxon>Calditerrivibrionaceae</taxon>
    </lineage>
</organism>
<dbReference type="GO" id="GO:0005524">
    <property type="term" value="F:ATP binding"/>
    <property type="evidence" value="ECO:0007669"/>
    <property type="project" value="UniProtKB-KW"/>
</dbReference>
<dbReference type="GO" id="GO:0005829">
    <property type="term" value="C:cytosol"/>
    <property type="evidence" value="ECO:0007669"/>
    <property type="project" value="TreeGrafter"/>
</dbReference>
<dbReference type="AlphaFoldDB" id="E4TFF9"/>
<dbReference type="OrthoDB" id="9766527at2"/>
<accession>E4TFF9</accession>
<evidence type="ECO:0000256" key="2">
    <source>
        <dbReference type="ARBA" id="ARBA00022741"/>
    </source>
</evidence>
<evidence type="ECO:0000313" key="7">
    <source>
        <dbReference type="Proteomes" id="UP000007039"/>
    </source>
</evidence>